<dbReference type="PRINTS" id="PR00778">
    <property type="entry name" value="HTHARSR"/>
</dbReference>
<dbReference type="PROSITE" id="PS50987">
    <property type="entry name" value="HTH_ARSR_2"/>
    <property type="match status" value="1"/>
</dbReference>
<dbReference type="KEGG" id="pspc:Strain318_001985"/>
<dbReference type="NCBIfam" id="NF033788">
    <property type="entry name" value="HTH_metalloreg"/>
    <property type="match status" value="1"/>
</dbReference>
<reference evidence="6" key="1">
    <citation type="submission" date="2023-07" db="EMBL/GenBank/DDBJ databases">
        <authorList>
            <person name="Haufschild T."/>
            <person name="Kallscheuer N."/>
            <person name="Hammer J."/>
            <person name="Kohn T."/>
            <person name="Kabuu M."/>
            <person name="Jogler M."/>
            <person name="Wohfarth N."/>
            <person name="Heuer A."/>
            <person name="Rohde M."/>
            <person name="van Teeseling M.C.F."/>
            <person name="Jogler C."/>
        </authorList>
    </citation>
    <scope>NUCLEOTIDE SEQUENCE</scope>
    <source>
        <strain evidence="5">Strain 138</strain>
        <strain evidence="6">Strain 318</strain>
    </source>
</reference>
<feature type="domain" description="HTH arsR-type" evidence="4">
    <location>
        <begin position="6"/>
        <end position="100"/>
    </location>
</feature>
<evidence type="ECO:0000256" key="1">
    <source>
        <dbReference type="ARBA" id="ARBA00023015"/>
    </source>
</evidence>
<dbReference type="SMART" id="SM00418">
    <property type="entry name" value="HTH_ARSR"/>
    <property type="match status" value="1"/>
</dbReference>
<dbReference type="RefSeq" id="WP_367885558.1">
    <property type="nucleotide sequence ID" value="NZ_CP130612.1"/>
</dbReference>
<dbReference type="InterPro" id="IPR001845">
    <property type="entry name" value="HTH_ArsR_DNA-bd_dom"/>
</dbReference>
<dbReference type="GO" id="GO:0003700">
    <property type="term" value="F:DNA-binding transcription factor activity"/>
    <property type="evidence" value="ECO:0007669"/>
    <property type="project" value="InterPro"/>
</dbReference>
<dbReference type="Pfam" id="PF01022">
    <property type="entry name" value="HTH_5"/>
    <property type="match status" value="1"/>
</dbReference>
<dbReference type="SUPFAM" id="SSF46785">
    <property type="entry name" value="Winged helix' DNA-binding domain"/>
    <property type="match status" value="1"/>
</dbReference>
<keyword evidence="2" id="KW-0238">DNA-binding</keyword>
<evidence type="ECO:0000313" key="5">
    <source>
        <dbReference type="EMBL" id="WKW12680.1"/>
    </source>
</evidence>
<dbReference type="Gene3D" id="1.10.10.10">
    <property type="entry name" value="Winged helix-like DNA-binding domain superfamily/Winged helix DNA-binding domain"/>
    <property type="match status" value="1"/>
</dbReference>
<evidence type="ECO:0000313" key="7">
    <source>
        <dbReference type="Proteomes" id="UP001229955"/>
    </source>
</evidence>
<evidence type="ECO:0000256" key="2">
    <source>
        <dbReference type="ARBA" id="ARBA00023125"/>
    </source>
</evidence>
<organism evidence="6 7">
    <name type="scientific">Pseudogemmatithrix spongiicola</name>
    <dbReference type="NCBI Taxonomy" id="3062599"/>
    <lineage>
        <taxon>Bacteria</taxon>
        <taxon>Pseudomonadati</taxon>
        <taxon>Gemmatimonadota</taxon>
        <taxon>Gemmatimonadia</taxon>
        <taxon>Gemmatimonadales</taxon>
        <taxon>Gemmatimonadaceae</taxon>
        <taxon>Pseudogemmatithrix</taxon>
    </lineage>
</organism>
<accession>A0AA49JVI4</accession>
<protein>
    <submittedName>
        <fullName evidence="6">Metalloregulator ArsR/SmtB family transcription factor</fullName>
    </submittedName>
</protein>
<accession>A0AA49K1A0</accession>
<evidence type="ECO:0000259" key="4">
    <source>
        <dbReference type="PROSITE" id="PS50987"/>
    </source>
</evidence>
<gene>
    <name evidence="5" type="ORF">Strain138_001986</name>
    <name evidence="6" type="ORF">Strain318_001985</name>
</gene>
<dbReference type="GO" id="GO:0003677">
    <property type="term" value="F:DNA binding"/>
    <property type="evidence" value="ECO:0007669"/>
    <property type="project" value="UniProtKB-KW"/>
</dbReference>
<dbReference type="EMBL" id="CP130612">
    <property type="protein sequence ID" value="WKW12680.1"/>
    <property type="molecule type" value="Genomic_DNA"/>
</dbReference>
<dbReference type="Proteomes" id="UP001229955">
    <property type="component" value="Chromosome"/>
</dbReference>
<dbReference type="AlphaFoldDB" id="A0AA49K1A0"/>
<evidence type="ECO:0000256" key="3">
    <source>
        <dbReference type="ARBA" id="ARBA00023163"/>
    </source>
</evidence>
<keyword evidence="7" id="KW-1185">Reference proteome</keyword>
<dbReference type="InterPro" id="IPR051081">
    <property type="entry name" value="HTH_MetalResp_TranReg"/>
</dbReference>
<sequence length="108" mass="12048">MTTTAATAIANSRSAELFHALSDEARLQIIQILLDGEHCVCDLQGHLDVAQSRLSYHLKVLKDAGVVTDRREGRWAYYTLNRDAIVEAERLLAALRPASNRRLVARCC</sequence>
<dbReference type="CDD" id="cd00090">
    <property type="entry name" value="HTH_ARSR"/>
    <property type="match status" value="1"/>
</dbReference>
<dbReference type="InterPro" id="IPR011991">
    <property type="entry name" value="ArsR-like_HTH"/>
</dbReference>
<dbReference type="InterPro" id="IPR036390">
    <property type="entry name" value="WH_DNA-bd_sf"/>
</dbReference>
<keyword evidence="3" id="KW-0804">Transcription</keyword>
<name>A0AA49K1A0_9BACT</name>
<dbReference type="PANTHER" id="PTHR33154:SF18">
    <property type="entry name" value="ARSENICAL RESISTANCE OPERON REPRESSOR"/>
    <property type="match status" value="1"/>
</dbReference>
<evidence type="ECO:0000313" key="6">
    <source>
        <dbReference type="EMBL" id="WKW15587.1"/>
    </source>
</evidence>
<keyword evidence="1" id="KW-0805">Transcription regulation</keyword>
<proteinExistence type="predicted"/>
<dbReference type="PANTHER" id="PTHR33154">
    <property type="entry name" value="TRANSCRIPTIONAL REGULATOR, ARSR FAMILY"/>
    <property type="match status" value="1"/>
</dbReference>
<dbReference type="InterPro" id="IPR036388">
    <property type="entry name" value="WH-like_DNA-bd_sf"/>
</dbReference>
<dbReference type="EMBL" id="CP130613">
    <property type="protein sequence ID" value="WKW15587.1"/>
    <property type="molecule type" value="Genomic_DNA"/>
</dbReference>